<reference evidence="1 2" key="1">
    <citation type="submission" date="2017-05" db="EMBL/GenBank/DDBJ databases">
        <title>Vagococcus spp. assemblies.</title>
        <authorList>
            <person name="Gulvik C.A."/>
        </authorList>
    </citation>
    <scope>NUCLEOTIDE SEQUENCE [LARGE SCALE GENOMIC DNA]</scope>
    <source>
        <strain evidence="1 2">CCUG 41755</strain>
    </source>
</reference>
<dbReference type="RefSeq" id="WP_126832722.1">
    <property type="nucleotide sequence ID" value="NZ_CBCRYB010000008.1"/>
</dbReference>
<evidence type="ECO:0008006" key="3">
    <source>
        <dbReference type="Google" id="ProtNLM"/>
    </source>
</evidence>
<accession>A0A430A4J1</accession>
<name>A0A430A4J1_9ENTE</name>
<sequence length="159" mass="18379">MKKDNMLYFLEAQLEKKFGDYDFAIDWNTKNHTVEVIGVIYAQNQTDQAIEDTEGVHSEEEVIEFEDSLVLYNPDKFTPNEEEYLAMIPYEGKKGIQKRVLVAVATYFKDVLTEGESDLLDFLGDEEAEVFELKWDNAAFEKVLSEVTGLTDYTAYPKY</sequence>
<dbReference type="Pfam" id="PF11217">
    <property type="entry name" value="DUF3013"/>
    <property type="match status" value="1"/>
</dbReference>
<dbReference type="Proteomes" id="UP000287101">
    <property type="component" value="Unassembled WGS sequence"/>
</dbReference>
<dbReference type="OrthoDB" id="2165293at2"/>
<dbReference type="AlphaFoldDB" id="A0A430A4J1"/>
<organism evidence="1 2">
    <name type="scientific">Vagococcus fessus</name>
    <dbReference type="NCBI Taxonomy" id="120370"/>
    <lineage>
        <taxon>Bacteria</taxon>
        <taxon>Bacillati</taxon>
        <taxon>Bacillota</taxon>
        <taxon>Bacilli</taxon>
        <taxon>Lactobacillales</taxon>
        <taxon>Enterococcaceae</taxon>
        <taxon>Vagococcus</taxon>
    </lineage>
</organism>
<dbReference type="Gene3D" id="3.40.50.11250">
    <property type="entry name" value="Protein of unknown function DUF3013"/>
    <property type="match status" value="1"/>
</dbReference>
<dbReference type="InterPro" id="IPR021380">
    <property type="entry name" value="DUF3013"/>
</dbReference>
<evidence type="ECO:0000313" key="2">
    <source>
        <dbReference type="Proteomes" id="UP000287101"/>
    </source>
</evidence>
<comment type="caution">
    <text evidence="1">The sequence shown here is derived from an EMBL/GenBank/DDBJ whole genome shotgun (WGS) entry which is preliminary data.</text>
</comment>
<evidence type="ECO:0000313" key="1">
    <source>
        <dbReference type="EMBL" id="RSU01622.1"/>
    </source>
</evidence>
<dbReference type="EMBL" id="NGJY01000005">
    <property type="protein sequence ID" value="RSU01622.1"/>
    <property type="molecule type" value="Genomic_DNA"/>
</dbReference>
<keyword evidence="2" id="KW-1185">Reference proteome</keyword>
<protein>
    <recommendedName>
        <fullName evidence="3">DUF3013 domain-containing protein</fullName>
    </recommendedName>
</protein>
<proteinExistence type="predicted"/>
<gene>
    <name evidence="1" type="ORF">CBF31_10365</name>
</gene>